<feature type="non-terminal residue" evidence="1">
    <location>
        <position position="55"/>
    </location>
</feature>
<keyword evidence="2" id="KW-1185">Reference proteome</keyword>
<dbReference type="AlphaFoldDB" id="A0A087TLB7"/>
<evidence type="ECO:0000313" key="1">
    <source>
        <dbReference type="EMBL" id="KFM65906.1"/>
    </source>
</evidence>
<organism evidence="1 2">
    <name type="scientific">Stegodyphus mimosarum</name>
    <name type="common">African social velvet spider</name>
    <dbReference type="NCBI Taxonomy" id="407821"/>
    <lineage>
        <taxon>Eukaryota</taxon>
        <taxon>Metazoa</taxon>
        <taxon>Ecdysozoa</taxon>
        <taxon>Arthropoda</taxon>
        <taxon>Chelicerata</taxon>
        <taxon>Arachnida</taxon>
        <taxon>Araneae</taxon>
        <taxon>Araneomorphae</taxon>
        <taxon>Entelegynae</taxon>
        <taxon>Eresoidea</taxon>
        <taxon>Eresidae</taxon>
        <taxon>Stegodyphus</taxon>
    </lineage>
</organism>
<gene>
    <name evidence="1" type="ORF">X975_09969</name>
</gene>
<dbReference type="EMBL" id="KK115747">
    <property type="protein sequence ID" value="KFM65906.1"/>
    <property type="molecule type" value="Genomic_DNA"/>
</dbReference>
<protein>
    <submittedName>
        <fullName evidence="1">Uncharacterized protein</fullName>
    </submittedName>
</protein>
<sequence length="55" mass="6685">MILKRDFKVHGSAYHDSNINKDDKAKKKSSVWMLRRRFMKDRNNSDAYAKQELRR</sequence>
<proteinExistence type="predicted"/>
<reference evidence="1 2" key="1">
    <citation type="submission" date="2013-11" db="EMBL/GenBank/DDBJ databases">
        <title>Genome sequencing of Stegodyphus mimosarum.</title>
        <authorList>
            <person name="Bechsgaard J."/>
        </authorList>
    </citation>
    <scope>NUCLEOTIDE SEQUENCE [LARGE SCALE GENOMIC DNA]</scope>
</reference>
<name>A0A087TLB7_STEMI</name>
<evidence type="ECO:0000313" key="2">
    <source>
        <dbReference type="Proteomes" id="UP000054359"/>
    </source>
</evidence>
<dbReference type="Proteomes" id="UP000054359">
    <property type="component" value="Unassembled WGS sequence"/>
</dbReference>
<accession>A0A087TLB7</accession>